<dbReference type="PANTHER" id="PTHR12133">
    <property type="entry name" value="TRNA (ADENINE(58)-N(1))-METHYLTRANSFERASE"/>
    <property type="match status" value="1"/>
</dbReference>
<dbReference type="PIRSF" id="PIRSF017269">
    <property type="entry name" value="GCD14"/>
    <property type="match status" value="1"/>
</dbReference>
<evidence type="ECO:0000256" key="7">
    <source>
        <dbReference type="ARBA" id="ARBA00023242"/>
    </source>
</evidence>
<dbReference type="Gene3D" id="3.40.50.150">
    <property type="entry name" value="Vaccinia Virus protein VP39"/>
    <property type="match status" value="1"/>
</dbReference>
<dbReference type="GO" id="GO:0031515">
    <property type="term" value="C:tRNA (m1A) methyltransferase complex"/>
    <property type="evidence" value="ECO:0007669"/>
    <property type="project" value="UniProtKB-UniRule"/>
</dbReference>
<dbReference type="Pfam" id="PF08704">
    <property type="entry name" value="GCD14"/>
    <property type="match status" value="1"/>
</dbReference>
<evidence type="ECO:0000256" key="2">
    <source>
        <dbReference type="ARBA" id="ARBA00012796"/>
    </source>
</evidence>
<evidence type="ECO:0000256" key="1">
    <source>
        <dbReference type="ARBA" id="ARBA00004123"/>
    </source>
</evidence>
<feature type="region of interest" description="Disordered" evidence="10">
    <location>
        <begin position="313"/>
        <end position="335"/>
    </location>
</feature>
<evidence type="ECO:0000313" key="13">
    <source>
        <dbReference type="Proteomes" id="UP000063063"/>
    </source>
</evidence>
<organism evidence="12 13">
    <name type="scientific">Leishmania panamensis</name>
    <dbReference type="NCBI Taxonomy" id="5679"/>
    <lineage>
        <taxon>Eukaryota</taxon>
        <taxon>Discoba</taxon>
        <taxon>Euglenozoa</taxon>
        <taxon>Kinetoplastea</taxon>
        <taxon>Metakinetoplastina</taxon>
        <taxon>Trypanosomatida</taxon>
        <taxon>Trypanosomatidae</taxon>
        <taxon>Leishmaniinae</taxon>
        <taxon>Leishmania</taxon>
        <taxon>Leishmania guyanensis species complex</taxon>
    </lineage>
</organism>
<dbReference type="RefSeq" id="XP_010700594.1">
    <property type="nucleotide sequence ID" value="XM_010702292.1"/>
</dbReference>
<keyword evidence="4 8" id="KW-0808">Transferase</keyword>
<dbReference type="FunFam" id="3.10.330.20:FF:000012">
    <property type="entry name" value="tRNA (adenine(58)-N(1))-methyltransferase"/>
    <property type="match status" value="1"/>
</dbReference>
<sequence length="335" mass="36597">MLASRGTIARDGDVVLVVHGHQNITPLVLQRGAVLHCKAGKFDHDDIIGRSLGRYVKGQNNQKSDPREPSVLILQNSADMWTQAVPHRTQIIYDTDIAVILLNLRLEPGKKVVEAGTGSGSLTHSLAKTVAPNGCVYTCDFHKQRCLEARAEFRRNGLDSHLVCSQWRDVCTTNTGAADIVDGVDADVEAMESPNTGFGVAAASVDAIFLDVPAPWAAIENVCHVLKEGGMLCTFSPCMEQTQRTAEALRAAPHHFVDIRTVEALTKFFHPVFKRARDARDRDCVKFRASLVSKGHSAYLTFARRRLGKAEQLEEGKPLEADGAEKNGMEEATTA</sequence>
<evidence type="ECO:0000259" key="11">
    <source>
        <dbReference type="Pfam" id="PF08704"/>
    </source>
</evidence>
<comment type="catalytic activity">
    <reaction evidence="8">
        <text>adenosine(58) in tRNA + S-adenosyl-L-methionine = N(1)-methyladenosine(58) in tRNA + S-adenosyl-L-homocysteine + H(+)</text>
        <dbReference type="Rhea" id="RHEA:43152"/>
        <dbReference type="Rhea" id="RHEA-COMP:10365"/>
        <dbReference type="Rhea" id="RHEA-COMP:10366"/>
        <dbReference type="ChEBI" id="CHEBI:15378"/>
        <dbReference type="ChEBI" id="CHEBI:57856"/>
        <dbReference type="ChEBI" id="CHEBI:59789"/>
        <dbReference type="ChEBI" id="CHEBI:74411"/>
        <dbReference type="ChEBI" id="CHEBI:74491"/>
        <dbReference type="EC" id="2.1.1.220"/>
    </reaction>
</comment>
<dbReference type="EMBL" id="CP009397">
    <property type="protein sequence ID" value="AIN99887.1"/>
    <property type="molecule type" value="Genomic_DNA"/>
</dbReference>
<dbReference type="eggNOG" id="KOG2915">
    <property type="taxonomic scope" value="Eukaryota"/>
</dbReference>
<evidence type="ECO:0000256" key="8">
    <source>
        <dbReference type="PIRNR" id="PIRNR017269"/>
    </source>
</evidence>
<evidence type="ECO:0000256" key="10">
    <source>
        <dbReference type="SAM" id="MobiDB-lite"/>
    </source>
</evidence>
<feature type="binding site" evidence="9">
    <location>
        <position position="148"/>
    </location>
    <ligand>
        <name>S-adenosyl-L-methionine</name>
        <dbReference type="ChEBI" id="CHEBI:59789"/>
    </ligand>
</feature>
<keyword evidence="3 8" id="KW-0489">Methyltransferase</keyword>
<keyword evidence="7" id="KW-0539">Nucleus</keyword>
<dbReference type="OrthoDB" id="1925287at2759"/>
<dbReference type="Gene3D" id="3.10.330.20">
    <property type="match status" value="1"/>
</dbReference>
<dbReference type="Proteomes" id="UP000063063">
    <property type="component" value="Chromosome 28"/>
</dbReference>
<feature type="binding site" evidence="9">
    <location>
        <position position="211"/>
    </location>
    <ligand>
        <name>S-adenosyl-L-methionine</name>
        <dbReference type="ChEBI" id="CHEBI:59789"/>
    </ligand>
</feature>
<evidence type="ECO:0000256" key="9">
    <source>
        <dbReference type="PIRSR" id="PIRSR017269-1"/>
    </source>
</evidence>
<dbReference type="AlphaFoldDB" id="A0A088RUQ1"/>
<dbReference type="GeneID" id="22576699"/>
<dbReference type="InterPro" id="IPR014816">
    <property type="entry name" value="tRNA_MeTrfase_Gcd14"/>
</dbReference>
<protein>
    <recommendedName>
        <fullName evidence="2 8">tRNA (adenine(58)-N(1))-methyltransferase</fullName>
        <ecNumber evidence="2 8">2.1.1.220</ecNumber>
    </recommendedName>
</protein>
<feature type="domain" description="tRNA (adenine(58)-N(1))-methyltransferase catalytic subunit TRM61 C-terminal" evidence="11">
    <location>
        <begin position="71"/>
        <end position="270"/>
    </location>
</feature>
<comment type="similarity">
    <text evidence="8">Belongs to the class I-like SAM-binding methyltransferase superfamily. TRM61 family.</text>
</comment>
<keyword evidence="5 8" id="KW-0949">S-adenosyl-L-methionine</keyword>
<dbReference type="EC" id="2.1.1.220" evidence="2 8"/>
<evidence type="ECO:0000313" key="12">
    <source>
        <dbReference type="EMBL" id="AIN99887.1"/>
    </source>
</evidence>
<dbReference type="VEuPathDB" id="TriTrypDB:LPAL13_280031900"/>
<dbReference type="SUPFAM" id="SSF53335">
    <property type="entry name" value="S-adenosyl-L-methionine-dependent methyltransferases"/>
    <property type="match status" value="1"/>
</dbReference>
<evidence type="ECO:0000256" key="5">
    <source>
        <dbReference type="ARBA" id="ARBA00022691"/>
    </source>
</evidence>
<feature type="compositionally biased region" description="Basic and acidic residues" evidence="10">
    <location>
        <begin position="313"/>
        <end position="329"/>
    </location>
</feature>
<dbReference type="FunFam" id="3.40.50.150:FF:000422">
    <property type="entry name" value="tRNA (adenine(58)-N(1))-methyltransferase"/>
    <property type="match status" value="1"/>
</dbReference>
<comment type="subcellular location">
    <subcellularLocation>
        <location evidence="1">Nucleus</location>
    </subcellularLocation>
</comment>
<feature type="binding site" evidence="9">
    <location>
        <position position="179"/>
    </location>
    <ligand>
        <name>S-adenosyl-L-methionine</name>
        <dbReference type="ChEBI" id="CHEBI:59789"/>
    </ligand>
</feature>
<dbReference type="GO" id="GO:0160107">
    <property type="term" value="F:tRNA (adenine(58)-N1)-methyltransferase activity"/>
    <property type="evidence" value="ECO:0007669"/>
    <property type="project" value="UniProtKB-EC"/>
</dbReference>
<dbReference type="GO" id="GO:0005634">
    <property type="term" value="C:nucleus"/>
    <property type="evidence" value="ECO:0007669"/>
    <property type="project" value="UniProtKB-SubCell"/>
</dbReference>
<keyword evidence="13" id="KW-1185">Reference proteome</keyword>
<dbReference type="Pfam" id="PF14801">
    <property type="entry name" value="TrmI-like_N"/>
    <property type="match status" value="1"/>
</dbReference>
<dbReference type="GO" id="GO:0030488">
    <property type="term" value="P:tRNA methylation"/>
    <property type="evidence" value="ECO:0007669"/>
    <property type="project" value="InterPro"/>
</dbReference>
<reference evidence="12 13" key="1">
    <citation type="journal article" date="2015" name="Sci. Rep.">
        <title>The genome of Leishmania panamensis: insights into genomics of the L. (Viannia) subgenus.</title>
        <authorList>
            <person name="Llanes A."/>
            <person name="Restrepo C.M."/>
            <person name="Vecchio G.D."/>
            <person name="Anguizola F.J."/>
            <person name="Lleonart R."/>
        </authorList>
    </citation>
    <scope>NUCLEOTIDE SEQUENCE [LARGE SCALE GENOMIC DNA]</scope>
    <source>
        <strain evidence="12 13">MHOM/PA/94/PSC-1</strain>
    </source>
</reference>
<dbReference type="InterPro" id="IPR029063">
    <property type="entry name" value="SAM-dependent_MTases_sf"/>
</dbReference>
<proteinExistence type="inferred from homology"/>
<dbReference type="KEGG" id="lpan:LPMP_282540"/>
<dbReference type="VEuPathDB" id="TriTrypDB:LPMP_282540"/>
<evidence type="ECO:0000256" key="4">
    <source>
        <dbReference type="ARBA" id="ARBA00022679"/>
    </source>
</evidence>
<gene>
    <name evidence="12" type="ORF">LPMP_282540</name>
</gene>
<accession>A0A088RUQ1</accession>
<feature type="binding site" evidence="9">
    <location>
        <begin position="119"/>
        <end position="122"/>
    </location>
    <ligand>
        <name>S-adenosyl-L-methionine</name>
        <dbReference type="ChEBI" id="CHEBI:59789"/>
    </ligand>
</feature>
<keyword evidence="6 8" id="KW-0819">tRNA processing</keyword>
<dbReference type="InterPro" id="IPR049470">
    <property type="entry name" value="TRM61_C"/>
</dbReference>
<evidence type="ECO:0000256" key="6">
    <source>
        <dbReference type="ARBA" id="ARBA00022694"/>
    </source>
</evidence>
<evidence type="ECO:0000256" key="3">
    <source>
        <dbReference type="ARBA" id="ARBA00022603"/>
    </source>
</evidence>
<dbReference type="PROSITE" id="PS51620">
    <property type="entry name" value="SAM_TRM61"/>
    <property type="match status" value="1"/>
</dbReference>
<name>A0A088RUQ1_LEIPA</name>
<dbReference type="PANTHER" id="PTHR12133:SF2">
    <property type="entry name" value="TRNA (ADENINE(58)-N(1))-METHYLTRANSFERASE CATALYTIC SUBUNIT TRMT61A"/>
    <property type="match status" value="1"/>
</dbReference>